<dbReference type="EMBL" id="QFFI01000004">
    <property type="protein sequence ID" value="PWG64873.1"/>
    <property type="molecule type" value="Genomic_DNA"/>
</dbReference>
<keyword evidence="1" id="KW-0732">Signal</keyword>
<feature type="domain" description="Dienelactone hydrolase" evidence="2">
    <location>
        <begin position="39"/>
        <end position="251"/>
    </location>
</feature>
<dbReference type="PANTHER" id="PTHR22946:SF0">
    <property type="entry name" value="DIENELACTONE HYDROLASE DOMAIN-CONTAINING PROTEIN"/>
    <property type="match status" value="1"/>
</dbReference>
<feature type="chain" id="PRO_5015600401" evidence="1">
    <location>
        <begin position="24"/>
        <end position="260"/>
    </location>
</feature>
<keyword evidence="3" id="KW-0378">Hydrolase</keyword>
<evidence type="ECO:0000313" key="3">
    <source>
        <dbReference type="EMBL" id="PWG64873.1"/>
    </source>
</evidence>
<feature type="signal peptide" evidence="1">
    <location>
        <begin position="1"/>
        <end position="23"/>
    </location>
</feature>
<name>A0A2U2N716_9GAMM</name>
<evidence type="ECO:0000259" key="2">
    <source>
        <dbReference type="Pfam" id="PF01738"/>
    </source>
</evidence>
<dbReference type="Pfam" id="PF01738">
    <property type="entry name" value="DLH"/>
    <property type="match status" value="1"/>
</dbReference>
<dbReference type="Gene3D" id="3.40.50.1820">
    <property type="entry name" value="alpha/beta hydrolase"/>
    <property type="match status" value="1"/>
</dbReference>
<dbReference type="Proteomes" id="UP000245474">
    <property type="component" value="Unassembled WGS sequence"/>
</dbReference>
<dbReference type="InterPro" id="IPR002925">
    <property type="entry name" value="Dienelactn_hydro"/>
</dbReference>
<proteinExistence type="predicted"/>
<evidence type="ECO:0000256" key="1">
    <source>
        <dbReference type="SAM" id="SignalP"/>
    </source>
</evidence>
<protein>
    <submittedName>
        <fullName evidence="3">Dienelactone hydrolase</fullName>
    </submittedName>
</protein>
<organism evidence="3 4">
    <name type="scientific">Sediminicurvatus halobius</name>
    <dbReference type="NCBI Taxonomy" id="2182432"/>
    <lineage>
        <taxon>Bacteria</taxon>
        <taxon>Pseudomonadati</taxon>
        <taxon>Pseudomonadota</taxon>
        <taxon>Gammaproteobacteria</taxon>
        <taxon>Chromatiales</taxon>
        <taxon>Ectothiorhodospiraceae</taxon>
        <taxon>Sediminicurvatus</taxon>
    </lineage>
</organism>
<reference evidence="3 4" key="1">
    <citation type="submission" date="2018-05" db="EMBL/GenBank/DDBJ databases">
        <title>Spiribacter halobius sp. nov., a moderately halophilic bacterium isolated from marine solar saltern.</title>
        <authorList>
            <person name="Zheng W.-S."/>
            <person name="Lu D.-C."/>
            <person name="Du Z.-J."/>
        </authorList>
    </citation>
    <scope>NUCLEOTIDE SEQUENCE [LARGE SCALE GENOMIC DNA]</scope>
    <source>
        <strain evidence="3 4">E85</strain>
    </source>
</reference>
<dbReference type="PANTHER" id="PTHR22946">
    <property type="entry name" value="DIENELACTONE HYDROLASE DOMAIN-CONTAINING PROTEIN-RELATED"/>
    <property type="match status" value="1"/>
</dbReference>
<dbReference type="RefSeq" id="WP_109676307.1">
    <property type="nucleotide sequence ID" value="NZ_CP086615.1"/>
</dbReference>
<sequence length="260" mass="28334">MNKNTVFASLCAAGLAMPLAASAEIVSGNVVYEVDGERFEGYHARNTALGDDQPTVFIVHDWDGLTDYEKRRAEMLAEQGYAAFAVDMFGEGVRPESVDHRRALTGALYEDRERMRELVQAGLDAMAEQSGFDPDRVVAMGYCFGGTVTLEMARAGMDVDGFVTFHGGLGTPEGQDYGDVPAPILVLHGTRDQAVTMEDVTDLVGRLDAEGVDFRMELYGGARHAFTVFGGDRYQPTADLRSWEALQDFLADRIGTGRAL</sequence>
<accession>A0A2U2N716</accession>
<dbReference type="OrthoDB" id="9787933at2"/>
<dbReference type="SUPFAM" id="SSF53474">
    <property type="entry name" value="alpha/beta-Hydrolases"/>
    <property type="match status" value="1"/>
</dbReference>
<dbReference type="InterPro" id="IPR029058">
    <property type="entry name" value="AB_hydrolase_fold"/>
</dbReference>
<dbReference type="AlphaFoldDB" id="A0A2U2N716"/>
<comment type="caution">
    <text evidence="3">The sequence shown here is derived from an EMBL/GenBank/DDBJ whole genome shotgun (WGS) entry which is preliminary data.</text>
</comment>
<gene>
    <name evidence="3" type="ORF">DEM34_03500</name>
</gene>
<dbReference type="GO" id="GO:0016787">
    <property type="term" value="F:hydrolase activity"/>
    <property type="evidence" value="ECO:0007669"/>
    <property type="project" value="UniProtKB-KW"/>
</dbReference>
<dbReference type="InterPro" id="IPR050261">
    <property type="entry name" value="FrsA_esterase"/>
</dbReference>
<evidence type="ECO:0000313" key="4">
    <source>
        <dbReference type="Proteomes" id="UP000245474"/>
    </source>
</evidence>
<keyword evidence="4" id="KW-1185">Reference proteome</keyword>